<dbReference type="AlphaFoldDB" id="A0A101M1U5"/>
<organism evidence="1">
    <name type="scientific">Picea glauca</name>
    <name type="common">White spruce</name>
    <name type="synonym">Pinus glauca</name>
    <dbReference type="NCBI Taxonomy" id="3330"/>
    <lineage>
        <taxon>Eukaryota</taxon>
        <taxon>Viridiplantae</taxon>
        <taxon>Streptophyta</taxon>
        <taxon>Embryophyta</taxon>
        <taxon>Tracheophyta</taxon>
        <taxon>Spermatophyta</taxon>
        <taxon>Pinopsida</taxon>
        <taxon>Pinidae</taxon>
        <taxon>Conifers I</taxon>
        <taxon>Pinales</taxon>
        <taxon>Pinaceae</taxon>
        <taxon>Picea</taxon>
    </lineage>
</organism>
<geneLocation type="mitochondrion" evidence="1"/>
<sequence>MNSLSALDHRRMEKFLSLVRPPMRVHQLISRFGHKKYNLNLSCHQPHLAFLASQLIPHQMLSQSHSRCALIDYSERLFRRKILRFGLPLEALF</sequence>
<proteinExistence type="predicted"/>
<accession>A0A101M1U5</accession>
<dbReference type="EMBL" id="LKAM01000003">
    <property type="protein sequence ID" value="KUM49367.1"/>
    <property type="molecule type" value="Genomic_DNA"/>
</dbReference>
<evidence type="ECO:0000313" key="1">
    <source>
        <dbReference type="EMBL" id="KUM49367.1"/>
    </source>
</evidence>
<protein>
    <submittedName>
        <fullName evidence="1">Uncharacterized protein</fullName>
    </submittedName>
</protein>
<keyword evidence="1" id="KW-0496">Mitochondrion</keyword>
<gene>
    <name evidence="1" type="ORF">ABT39_MTgene3916</name>
</gene>
<reference evidence="1" key="1">
    <citation type="journal article" date="2015" name="Genome Biol. Evol.">
        <title>Organellar Genomes of White Spruce (Picea glauca): Assembly and Annotation.</title>
        <authorList>
            <person name="Jackman S.D."/>
            <person name="Warren R.L."/>
            <person name="Gibb E.A."/>
            <person name="Vandervalk B.P."/>
            <person name="Mohamadi H."/>
            <person name="Chu J."/>
            <person name="Raymond A."/>
            <person name="Pleasance S."/>
            <person name="Coope R."/>
            <person name="Wildung M.R."/>
            <person name="Ritland C.E."/>
            <person name="Bousquet J."/>
            <person name="Jones S.J."/>
            <person name="Bohlmann J."/>
            <person name="Birol I."/>
        </authorList>
    </citation>
    <scope>NUCLEOTIDE SEQUENCE [LARGE SCALE GENOMIC DNA]</scope>
    <source>
        <tissue evidence="1">Flushing bud</tissue>
    </source>
</reference>
<comment type="caution">
    <text evidence="1">The sequence shown here is derived from an EMBL/GenBank/DDBJ whole genome shotgun (WGS) entry which is preliminary data.</text>
</comment>
<name>A0A101M1U5_PICGL</name>